<feature type="domain" description="FAD dependent oxidoreductase" evidence="2">
    <location>
        <begin position="4"/>
        <end position="400"/>
    </location>
</feature>
<evidence type="ECO:0000313" key="4">
    <source>
        <dbReference type="Proteomes" id="UP001227126"/>
    </source>
</evidence>
<evidence type="ECO:0000256" key="1">
    <source>
        <dbReference type="ARBA" id="ARBA00023002"/>
    </source>
</evidence>
<protein>
    <submittedName>
        <fullName evidence="3">FAD-dependent oxidoreductase</fullName>
    </submittedName>
</protein>
<dbReference type="PANTHER" id="PTHR13847:SF289">
    <property type="entry name" value="GLYCINE OXIDASE"/>
    <property type="match status" value="1"/>
</dbReference>
<dbReference type="SUPFAM" id="SSF51905">
    <property type="entry name" value="FAD/NAD(P)-binding domain"/>
    <property type="match status" value="1"/>
</dbReference>
<dbReference type="Proteomes" id="UP001227126">
    <property type="component" value="Unassembled WGS sequence"/>
</dbReference>
<dbReference type="Pfam" id="PF01266">
    <property type="entry name" value="DAO"/>
    <property type="match status" value="1"/>
</dbReference>
<sequence length="420" mass="44339">MKADVTVIGAGIIGAQTAVQLAERGLKVLLVDPGPPGGEQAASFGNAAWLSSHSVTPPSAPGIWKQVPRWLSDPLGPLSIRPAYLPKVLPWLLRYLASGSTEEKLRKTASELRSLLKDAPRVHAEVAARAGVPELINAESGLMHVYRDKSGYEADALGWRIRRELGIVCEEIEADELARLQPDLSGDYRFAVNVPEAGQCMNPAAYCAALVDYSQTRGASHVAARAVGFRSEGGKLMAVRTTQGEIACDAAVISCGARSAGLAAEAGDRVPLESERGYHVTVEGGSDLTGPTTSVMVSDRKVVISRLASGVRCAGQVEIASPDASPDWRRAEIIRTHLGAVFPGLDVSEARVWMGLRPSLPDGKPVIAAARGISSVVHCFGHGHVGLVSSARSGLLAAQLVTGETPEIDLTPFAAARFRR</sequence>
<dbReference type="PANTHER" id="PTHR13847">
    <property type="entry name" value="SARCOSINE DEHYDROGENASE-RELATED"/>
    <property type="match status" value="1"/>
</dbReference>
<reference evidence="3 4" key="1">
    <citation type="submission" date="2023-05" db="EMBL/GenBank/DDBJ databases">
        <title>Sedimentitalea sp. nov. JM2-8.</title>
        <authorList>
            <person name="Huang J."/>
        </authorList>
    </citation>
    <scope>NUCLEOTIDE SEQUENCE [LARGE SCALE GENOMIC DNA]</scope>
    <source>
        <strain evidence="3 4">JM2-8</strain>
    </source>
</reference>
<dbReference type="InterPro" id="IPR036188">
    <property type="entry name" value="FAD/NAD-bd_sf"/>
</dbReference>
<comment type="caution">
    <text evidence="3">The sequence shown here is derived from an EMBL/GenBank/DDBJ whole genome shotgun (WGS) entry which is preliminary data.</text>
</comment>
<dbReference type="RefSeq" id="WP_284486276.1">
    <property type="nucleotide sequence ID" value="NZ_JASNJE010000018.1"/>
</dbReference>
<accession>A0ABT7FH82</accession>
<evidence type="ECO:0000259" key="2">
    <source>
        <dbReference type="Pfam" id="PF01266"/>
    </source>
</evidence>
<dbReference type="SUPFAM" id="SSF54373">
    <property type="entry name" value="FAD-linked reductases, C-terminal domain"/>
    <property type="match status" value="1"/>
</dbReference>
<evidence type="ECO:0000313" key="3">
    <source>
        <dbReference type="EMBL" id="MDK3074345.1"/>
    </source>
</evidence>
<organism evidence="3 4">
    <name type="scientific">Sedimentitalea xiamensis</name>
    <dbReference type="NCBI Taxonomy" id="3050037"/>
    <lineage>
        <taxon>Bacteria</taxon>
        <taxon>Pseudomonadati</taxon>
        <taxon>Pseudomonadota</taxon>
        <taxon>Alphaproteobacteria</taxon>
        <taxon>Rhodobacterales</taxon>
        <taxon>Paracoccaceae</taxon>
        <taxon>Sedimentitalea</taxon>
    </lineage>
</organism>
<dbReference type="InterPro" id="IPR006076">
    <property type="entry name" value="FAD-dep_OxRdtase"/>
</dbReference>
<keyword evidence="1" id="KW-0560">Oxidoreductase</keyword>
<proteinExistence type="predicted"/>
<dbReference type="Gene3D" id="3.50.50.60">
    <property type="entry name" value="FAD/NAD(P)-binding domain"/>
    <property type="match status" value="2"/>
</dbReference>
<name>A0ABT7FH82_9RHOB</name>
<keyword evidence="4" id="KW-1185">Reference proteome</keyword>
<dbReference type="EMBL" id="JASNJE010000018">
    <property type="protein sequence ID" value="MDK3074345.1"/>
    <property type="molecule type" value="Genomic_DNA"/>
</dbReference>
<gene>
    <name evidence="3" type="ORF">QO034_14660</name>
</gene>
<dbReference type="Gene3D" id="3.30.9.10">
    <property type="entry name" value="D-Amino Acid Oxidase, subunit A, domain 2"/>
    <property type="match status" value="1"/>
</dbReference>